<dbReference type="GeneID" id="37029766"/>
<dbReference type="GO" id="GO:0030170">
    <property type="term" value="F:pyridoxal phosphate binding"/>
    <property type="evidence" value="ECO:0007669"/>
    <property type="project" value="InterPro"/>
</dbReference>
<keyword evidence="9" id="KW-1185">Reference proteome</keyword>
<dbReference type="PROSITE" id="PS00105">
    <property type="entry name" value="AA_TRANSFER_CLASS_1"/>
    <property type="match status" value="1"/>
</dbReference>
<evidence type="ECO:0000259" key="7">
    <source>
        <dbReference type="Pfam" id="PF00155"/>
    </source>
</evidence>
<gene>
    <name evidence="8" type="ORF">BDZ90DRAFT_257330</name>
</gene>
<dbReference type="EMBL" id="KZ819662">
    <property type="protein sequence ID" value="PWN30243.1"/>
    <property type="molecule type" value="Genomic_DNA"/>
</dbReference>
<evidence type="ECO:0000256" key="4">
    <source>
        <dbReference type="ARBA" id="ARBA00022679"/>
    </source>
</evidence>
<name>A0A316V234_9BASI</name>
<keyword evidence="5" id="KW-0663">Pyridoxal phosphate</keyword>
<dbReference type="Pfam" id="PF00155">
    <property type="entry name" value="Aminotran_1_2"/>
    <property type="match status" value="1"/>
</dbReference>
<dbReference type="OrthoDB" id="7042322at2759"/>
<comment type="cofactor">
    <cofactor evidence="1">
        <name>pyridoxal 5'-phosphate</name>
        <dbReference type="ChEBI" id="CHEBI:597326"/>
    </cofactor>
</comment>
<dbReference type="AlphaFoldDB" id="A0A316V234"/>
<dbReference type="PANTHER" id="PTHR46383:SF1">
    <property type="entry name" value="ASPARTATE AMINOTRANSFERASE"/>
    <property type="match status" value="1"/>
</dbReference>
<evidence type="ECO:0000256" key="3">
    <source>
        <dbReference type="ARBA" id="ARBA00022576"/>
    </source>
</evidence>
<dbReference type="RefSeq" id="XP_025364855.1">
    <property type="nucleotide sequence ID" value="XM_025507943.1"/>
</dbReference>
<comment type="similarity">
    <text evidence="2">Belongs to the class-I pyridoxal-phosphate-dependent aminotransferase family.</text>
</comment>
<feature type="region of interest" description="Disordered" evidence="6">
    <location>
        <begin position="311"/>
        <end position="339"/>
    </location>
</feature>
<evidence type="ECO:0000256" key="1">
    <source>
        <dbReference type="ARBA" id="ARBA00001933"/>
    </source>
</evidence>
<dbReference type="GO" id="GO:0008483">
    <property type="term" value="F:transaminase activity"/>
    <property type="evidence" value="ECO:0007669"/>
    <property type="project" value="UniProtKB-KW"/>
</dbReference>
<dbReference type="InterPro" id="IPR015424">
    <property type="entry name" value="PyrdxlP-dep_Trfase"/>
</dbReference>
<evidence type="ECO:0000256" key="6">
    <source>
        <dbReference type="SAM" id="MobiDB-lite"/>
    </source>
</evidence>
<dbReference type="InterPro" id="IPR004839">
    <property type="entry name" value="Aminotransferase_I/II_large"/>
</dbReference>
<dbReference type="GO" id="GO:0006520">
    <property type="term" value="P:amino acid metabolic process"/>
    <property type="evidence" value="ECO:0007669"/>
    <property type="project" value="InterPro"/>
</dbReference>
<dbReference type="CDD" id="cd00609">
    <property type="entry name" value="AAT_like"/>
    <property type="match status" value="1"/>
</dbReference>
<evidence type="ECO:0000313" key="9">
    <source>
        <dbReference type="Proteomes" id="UP000245884"/>
    </source>
</evidence>
<organism evidence="8 9">
    <name type="scientific">Jaminaea rosea</name>
    <dbReference type="NCBI Taxonomy" id="1569628"/>
    <lineage>
        <taxon>Eukaryota</taxon>
        <taxon>Fungi</taxon>
        <taxon>Dikarya</taxon>
        <taxon>Basidiomycota</taxon>
        <taxon>Ustilaginomycotina</taxon>
        <taxon>Exobasidiomycetes</taxon>
        <taxon>Microstromatales</taxon>
        <taxon>Microstromatales incertae sedis</taxon>
        <taxon>Jaminaea</taxon>
    </lineage>
</organism>
<sequence length="537" mass="57675">MSSRGPAYSVARHLAIDTPSPPVAETAVWLRQYPIPSSPWHADAPRYLNLAQGVPSGMPTAAMRGKMAEEAAKDKHHSYGPANPGLMEALARNLNAVYRDGDDRGRGAVTTSDICLTAGCNMASEFAFRTVAELGANHGVVLPTPFYFNHSMQLLSLAIAPIPLPCSPSNGYLPSPTDFNSLLAKHRADSSLPEVRALVLVTPNNPTGAIYPAELIGDFAKICKQEKVALILDETYRDMLVPEGEEEVPKGGSIKQVRPHDLFSDELEGDTEWQWRDAIIHLYSFSKSFAIPGHRLGAMVTHPHLISYATASSPGTTAEPRGGGGESVPTESTVAPPTRREFGPLAKAQDNTLICAPRTDVQAAVGWAIEDPGEVAWRRDTGVSLVRRARLLKEGLERQIELATLGLGLEEKAGEAKSPAELGWKVESVGGYYAFVSHPFPTAAVPSANGGPTVSSTQVARGLALLFGLGILPGDMFVPAPNDKDDEQARESLAIGARHIRLSNANVTDEEALRTELPRRLVALTRLWEVKGCGWGV</sequence>
<reference evidence="8 9" key="1">
    <citation type="journal article" date="2018" name="Mol. Biol. Evol.">
        <title>Broad Genomic Sampling Reveals a Smut Pathogenic Ancestry of the Fungal Clade Ustilaginomycotina.</title>
        <authorList>
            <person name="Kijpornyongpan T."/>
            <person name="Mondo S.J."/>
            <person name="Barry K."/>
            <person name="Sandor L."/>
            <person name="Lee J."/>
            <person name="Lipzen A."/>
            <person name="Pangilinan J."/>
            <person name="LaButti K."/>
            <person name="Hainaut M."/>
            <person name="Henrissat B."/>
            <person name="Grigoriev I.V."/>
            <person name="Spatafora J.W."/>
            <person name="Aime M.C."/>
        </authorList>
    </citation>
    <scope>NUCLEOTIDE SEQUENCE [LARGE SCALE GENOMIC DNA]</scope>
    <source>
        <strain evidence="8 9">MCA 5214</strain>
    </source>
</reference>
<keyword evidence="4 8" id="KW-0808">Transferase</keyword>
<protein>
    <submittedName>
        <fullName evidence="8">PLP-dependent transferase</fullName>
    </submittedName>
</protein>
<proteinExistence type="inferred from homology"/>
<feature type="domain" description="Aminotransferase class I/classII large" evidence="7">
    <location>
        <begin position="47"/>
        <end position="311"/>
    </location>
</feature>
<dbReference type="InterPro" id="IPR004838">
    <property type="entry name" value="NHTrfase_class1_PyrdxlP-BS"/>
</dbReference>
<dbReference type="PANTHER" id="PTHR46383">
    <property type="entry name" value="ASPARTATE AMINOTRANSFERASE"/>
    <property type="match status" value="1"/>
</dbReference>
<dbReference type="Gene3D" id="3.40.640.10">
    <property type="entry name" value="Type I PLP-dependent aspartate aminotransferase-like (Major domain)"/>
    <property type="match status" value="1"/>
</dbReference>
<keyword evidence="3" id="KW-0032">Aminotransferase</keyword>
<evidence type="ECO:0000256" key="2">
    <source>
        <dbReference type="ARBA" id="ARBA00007441"/>
    </source>
</evidence>
<evidence type="ECO:0000256" key="5">
    <source>
        <dbReference type="ARBA" id="ARBA00022898"/>
    </source>
</evidence>
<accession>A0A316V234</accession>
<dbReference type="SUPFAM" id="SSF53383">
    <property type="entry name" value="PLP-dependent transferases"/>
    <property type="match status" value="1"/>
</dbReference>
<evidence type="ECO:0000313" key="8">
    <source>
        <dbReference type="EMBL" id="PWN30243.1"/>
    </source>
</evidence>
<dbReference type="InterPro" id="IPR050596">
    <property type="entry name" value="AspAT/PAT-like"/>
</dbReference>
<dbReference type="InterPro" id="IPR015421">
    <property type="entry name" value="PyrdxlP-dep_Trfase_major"/>
</dbReference>
<dbReference type="Proteomes" id="UP000245884">
    <property type="component" value="Unassembled WGS sequence"/>
</dbReference>
<dbReference type="STRING" id="1569628.A0A316V234"/>